<dbReference type="RefSeq" id="WP_122204871.1">
    <property type="nucleotide sequence ID" value="NZ_QSII01000024.1"/>
</dbReference>
<reference evidence="5 6" key="1">
    <citation type="submission" date="2018-08" db="EMBL/GenBank/DDBJ databases">
        <title>A genome reference for cultivated species of the human gut microbiota.</title>
        <authorList>
            <person name="Zou Y."/>
            <person name="Xue W."/>
            <person name="Luo G."/>
        </authorList>
    </citation>
    <scope>NUCLEOTIDE SEQUENCE [LARGE SCALE GENOMIC DNA]</scope>
    <source>
        <strain evidence="5 6">AM34-17</strain>
    </source>
</reference>
<evidence type="ECO:0000259" key="4">
    <source>
        <dbReference type="PROSITE" id="PS50075"/>
    </source>
</evidence>
<evidence type="ECO:0000313" key="5">
    <source>
        <dbReference type="EMBL" id="RHC81537.1"/>
    </source>
</evidence>
<comment type="cofactor">
    <cofactor evidence="1">
        <name>pantetheine 4'-phosphate</name>
        <dbReference type="ChEBI" id="CHEBI:47942"/>
    </cofactor>
</comment>
<dbReference type="Pfam" id="PF00550">
    <property type="entry name" value="PP-binding"/>
    <property type="match status" value="1"/>
</dbReference>
<protein>
    <submittedName>
        <fullName evidence="5">KR domain-containing protein</fullName>
    </submittedName>
</protein>
<dbReference type="SUPFAM" id="SSF51735">
    <property type="entry name" value="NAD(P)-binding Rossmann-fold domains"/>
    <property type="match status" value="1"/>
</dbReference>
<comment type="caution">
    <text evidence="5">The sequence shown here is derived from an EMBL/GenBank/DDBJ whole genome shotgun (WGS) entry which is preliminary data.</text>
</comment>
<evidence type="ECO:0000256" key="2">
    <source>
        <dbReference type="ARBA" id="ARBA00022450"/>
    </source>
</evidence>
<dbReference type="SMART" id="SM00822">
    <property type="entry name" value="PKS_KR"/>
    <property type="match status" value="1"/>
</dbReference>
<dbReference type="GO" id="GO:0006633">
    <property type="term" value="P:fatty acid biosynthetic process"/>
    <property type="evidence" value="ECO:0007669"/>
    <property type="project" value="TreeGrafter"/>
</dbReference>
<organism evidence="5 6">
    <name type="scientific">Parabacteroides merdae</name>
    <dbReference type="NCBI Taxonomy" id="46503"/>
    <lineage>
        <taxon>Bacteria</taxon>
        <taxon>Pseudomonadati</taxon>
        <taxon>Bacteroidota</taxon>
        <taxon>Bacteroidia</taxon>
        <taxon>Bacteroidales</taxon>
        <taxon>Tannerellaceae</taxon>
        <taxon>Parabacteroides</taxon>
    </lineage>
</organism>
<dbReference type="Gene3D" id="3.40.50.720">
    <property type="entry name" value="NAD(P)-binding Rossmann-like Domain"/>
    <property type="match status" value="1"/>
</dbReference>
<keyword evidence="2" id="KW-0596">Phosphopantetheine</keyword>
<keyword evidence="3" id="KW-0597">Phosphoprotein</keyword>
<dbReference type="InterPro" id="IPR009081">
    <property type="entry name" value="PP-bd_ACP"/>
</dbReference>
<dbReference type="PROSITE" id="PS00012">
    <property type="entry name" value="PHOSPHOPANTETHEINE"/>
    <property type="match status" value="1"/>
</dbReference>
<dbReference type="InterPro" id="IPR006162">
    <property type="entry name" value="Ppantetheine_attach_site"/>
</dbReference>
<evidence type="ECO:0000313" key="6">
    <source>
        <dbReference type="Proteomes" id="UP000286260"/>
    </source>
</evidence>
<dbReference type="PANTHER" id="PTHR43775:SF37">
    <property type="entry name" value="SI:DKEY-61P9.11"/>
    <property type="match status" value="1"/>
</dbReference>
<dbReference type="EMBL" id="QSII01000024">
    <property type="protein sequence ID" value="RHC81537.1"/>
    <property type="molecule type" value="Genomic_DNA"/>
</dbReference>
<feature type="domain" description="Carrier" evidence="4">
    <location>
        <begin position="212"/>
        <end position="287"/>
    </location>
</feature>
<dbReference type="InterPro" id="IPR001031">
    <property type="entry name" value="Thioesterase"/>
</dbReference>
<gene>
    <name evidence="5" type="ORF">DW828_15850</name>
</gene>
<evidence type="ECO:0000256" key="3">
    <source>
        <dbReference type="ARBA" id="ARBA00022553"/>
    </source>
</evidence>
<dbReference type="Gene3D" id="1.10.1200.10">
    <property type="entry name" value="ACP-like"/>
    <property type="match status" value="1"/>
</dbReference>
<dbReference type="Gene3D" id="3.40.50.1820">
    <property type="entry name" value="alpha/beta hydrolase"/>
    <property type="match status" value="1"/>
</dbReference>
<dbReference type="PROSITE" id="PS50075">
    <property type="entry name" value="CARRIER"/>
    <property type="match status" value="1"/>
</dbReference>
<name>A0A414BUU5_9BACT</name>
<dbReference type="FunFam" id="1.10.1200.10:FF:000005">
    <property type="entry name" value="Nonribosomal peptide synthetase 1"/>
    <property type="match status" value="1"/>
</dbReference>
<dbReference type="InterPro" id="IPR029058">
    <property type="entry name" value="AB_hydrolase_fold"/>
</dbReference>
<accession>A0A414BUU5</accession>
<dbReference type="Pfam" id="PF08659">
    <property type="entry name" value="KR"/>
    <property type="match status" value="1"/>
</dbReference>
<dbReference type="SUPFAM" id="SSF47336">
    <property type="entry name" value="ACP-like"/>
    <property type="match status" value="1"/>
</dbReference>
<evidence type="ECO:0000256" key="1">
    <source>
        <dbReference type="ARBA" id="ARBA00001957"/>
    </source>
</evidence>
<dbReference type="PANTHER" id="PTHR43775">
    <property type="entry name" value="FATTY ACID SYNTHASE"/>
    <property type="match status" value="1"/>
</dbReference>
<sequence length="530" mass="60672">EMKEVVERAEKMFGQINGIIHAAGIADGSLISMRSKAQSEAVFNTKIRGTLVLKNIFKSKRLDFCIYYSSISSVIAQIGQVAYCAANTFLDKIAKFQYNKRTFVTSINWDAWQKVGMAEDSVRKLNECFNIDLSNGILPEEGIEVFKQILKKDFSQIIVCTSKLSEQINSVHHQKEKTKILYNWIGTGGKSNDQHIKKTYRKRPELKNEYFAPQTEIENQLTEIWQEVLGIEKVGIKDDFFMLGGSSLSMIRTISIVKEKMGEKVDLQTFYSKPTIKELAFAINYTKTANATKVRDSDHLLIFNNTKDAKIFCFPPKIAFGLIYEAMSSYLSDYCFYSFDFVENHERMKYYTEKIIKLSDGQPIILMGYSLGGRLAYQVALELISQNIVPKAIVMIDSYCGDYLKTKDDLDFKKSISLWKKGIKEIGLNIDEAKIISTITNYNEFYKQNPINKILNIPIHIITATDRDELISNMYYESNKLVRSGALSWDELCTSKVHYYKGYGIHNDMLSGNNLLDNCKILRQIIKSII</sequence>
<dbReference type="Gene3D" id="1.10.287.490">
    <property type="entry name" value="Helix hairpin bin"/>
    <property type="match status" value="1"/>
</dbReference>
<dbReference type="InterPro" id="IPR050091">
    <property type="entry name" value="PKS_NRPS_Biosynth_Enz"/>
</dbReference>
<dbReference type="AlphaFoldDB" id="A0A414BUU5"/>
<dbReference type="InterPro" id="IPR013968">
    <property type="entry name" value="PKS_KR"/>
</dbReference>
<feature type="non-terminal residue" evidence="5">
    <location>
        <position position="1"/>
    </location>
</feature>
<dbReference type="SUPFAM" id="SSF53474">
    <property type="entry name" value="alpha/beta-Hydrolases"/>
    <property type="match status" value="1"/>
</dbReference>
<proteinExistence type="predicted"/>
<dbReference type="InterPro" id="IPR036291">
    <property type="entry name" value="NAD(P)-bd_dom_sf"/>
</dbReference>
<dbReference type="GO" id="GO:0004312">
    <property type="term" value="F:fatty acid synthase activity"/>
    <property type="evidence" value="ECO:0007669"/>
    <property type="project" value="TreeGrafter"/>
</dbReference>
<dbReference type="Proteomes" id="UP000286260">
    <property type="component" value="Unassembled WGS sequence"/>
</dbReference>
<dbReference type="Pfam" id="PF00975">
    <property type="entry name" value="Thioesterase"/>
    <property type="match status" value="1"/>
</dbReference>
<dbReference type="InterPro" id="IPR036736">
    <property type="entry name" value="ACP-like_sf"/>
</dbReference>
<dbReference type="InterPro" id="IPR057326">
    <property type="entry name" value="KR_dom"/>
</dbReference>